<keyword evidence="4" id="KW-1185">Reference proteome</keyword>
<dbReference type="AlphaFoldDB" id="A0A8J2SJT3"/>
<protein>
    <recommendedName>
        <fullName evidence="2">Dienelactone hydrolase domain-containing protein</fullName>
    </recommendedName>
</protein>
<evidence type="ECO:0000313" key="4">
    <source>
        <dbReference type="Proteomes" id="UP000789595"/>
    </source>
</evidence>
<dbReference type="InterPro" id="IPR002925">
    <property type="entry name" value="Dienelactn_hydro"/>
</dbReference>
<gene>
    <name evidence="3" type="ORF">PECAL_2P24490</name>
</gene>
<reference evidence="3" key="1">
    <citation type="submission" date="2021-11" db="EMBL/GenBank/DDBJ databases">
        <authorList>
            <consortium name="Genoscope - CEA"/>
            <person name="William W."/>
        </authorList>
    </citation>
    <scope>NUCLEOTIDE SEQUENCE</scope>
</reference>
<dbReference type="OrthoDB" id="199597at2759"/>
<evidence type="ECO:0000313" key="3">
    <source>
        <dbReference type="EMBL" id="CAH0369329.1"/>
    </source>
</evidence>
<dbReference type="Pfam" id="PF01738">
    <property type="entry name" value="DLH"/>
    <property type="match status" value="1"/>
</dbReference>
<dbReference type="InterPro" id="IPR051049">
    <property type="entry name" value="Dienelactone_hydrolase-like"/>
</dbReference>
<dbReference type="Gene3D" id="3.40.50.1820">
    <property type="entry name" value="alpha/beta hydrolase"/>
    <property type="match status" value="1"/>
</dbReference>
<comment type="caution">
    <text evidence="3">The sequence shown here is derived from an EMBL/GenBank/DDBJ whole genome shotgun (WGS) entry which is preliminary data.</text>
</comment>
<feature type="domain" description="Dienelactone hydrolase" evidence="2">
    <location>
        <begin position="33"/>
        <end position="247"/>
    </location>
</feature>
<sequence>MLLKLVACAAAAEAIAHATLVPVKLGDNQDIPVYVGGEADAPSIIVIQEWWGVDRGTMQKALRLAQHGYRVLVPDIYKGKKGINAEEASHLMGELDFPKAIEEIGIAAQYLKKTGSSRVGVVGFCMGGALTLGALAASDDIVAGAPFYGVNFGLFDAKKLKKPVQGHFGALDAMEGFSDPATGARLEKELTNAKVFIYEGVGHAFMNPEPAPFSTFEERQEKMGFPAYDMRQADLAWGRLLDFFLEHLAAPPPGRTDLPIHTPATDL</sequence>
<feature type="signal peptide" evidence="1">
    <location>
        <begin position="1"/>
        <end position="18"/>
    </location>
</feature>
<name>A0A8J2SJT3_9STRA</name>
<dbReference type="PANTHER" id="PTHR46623">
    <property type="entry name" value="CARBOXYMETHYLENEBUTENOLIDASE-RELATED"/>
    <property type="match status" value="1"/>
</dbReference>
<evidence type="ECO:0000256" key="1">
    <source>
        <dbReference type="SAM" id="SignalP"/>
    </source>
</evidence>
<feature type="chain" id="PRO_5035170824" description="Dienelactone hydrolase domain-containing protein" evidence="1">
    <location>
        <begin position="19"/>
        <end position="267"/>
    </location>
</feature>
<dbReference type="InterPro" id="IPR029058">
    <property type="entry name" value="AB_hydrolase_fold"/>
</dbReference>
<dbReference type="Proteomes" id="UP000789595">
    <property type="component" value="Unassembled WGS sequence"/>
</dbReference>
<organism evidence="3 4">
    <name type="scientific">Pelagomonas calceolata</name>
    <dbReference type="NCBI Taxonomy" id="35677"/>
    <lineage>
        <taxon>Eukaryota</taxon>
        <taxon>Sar</taxon>
        <taxon>Stramenopiles</taxon>
        <taxon>Ochrophyta</taxon>
        <taxon>Pelagophyceae</taxon>
        <taxon>Pelagomonadales</taxon>
        <taxon>Pelagomonadaceae</taxon>
        <taxon>Pelagomonas</taxon>
    </lineage>
</organism>
<keyword evidence="1" id="KW-0732">Signal</keyword>
<dbReference type="GO" id="GO:0016787">
    <property type="term" value="F:hydrolase activity"/>
    <property type="evidence" value="ECO:0007669"/>
    <property type="project" value="InterPro"/>
</dbReference>
<dbReference type="SUPFAM" id="SSF53474">
    <property type="entry name" value="alpha/beta-Hydrolases"/>
    <property type="match status" value="1"/>
</dbReference>
<proteinExistence type="predicted"/>
<dbReference type="PANTHER" id="PTHR46623:SF6">
    <property type="entry name" value="ALPHA_BETA-HYDROLASES SUPERFAMILY PROTEIN"/>
    <property type="match status" value="1"/>
</dbReference>
<accession>A0A8J2SJT3</accession>
<evidence type="ECO:0000259" key="2">
    <source>
        <dbReference type="Pfam" id="PF01738"/>
    </source>
</evidence>
<dbReference type="EMBL" id="CAKKNE010000002">
    <property type="protein sequence ID" value="CAH0369329.1"/>
    <property type="molecule type" value="Genomic_DNA"/>
</dbReference>